<reference evidence="4 5" key="1">
    <citation type="journal article" date="2017" name="Int. J. Syst. Evol. Microbiol.">
        <title>Oleiagrimonas citrea sp. nov., a marine bacterium isolated from tidal flat sediment and emended description of the genus Oleiagrimonas Fang et al. 2015 and Oleiagrimonas soli.</title>
        <authorList>
            <person name="Yang S.H."/>
            <person name="Seo H.S."/>
            <person name="Seong C.N."/>
            <person name="Kwon K.K."/>
        </authorList>
    </citation>
    <scope>NUCLEOTIDE SEQUENCE [LARGE SCALE GENOMIC DNA]</scope>
    <source>
        <strain evidence="4 5">MEBiC09124</strain>
    </source>
</reference>
<dbReference type="Pfam" id="PF12146">
    <property type="entry name" value="Hydrolase_4"/>
    <property type="match status" value="1"/>
</dbReference>
<evidence type="ECO:0000256" key="2">
    <source>
        <dbReference type="PIRSR" id="PIRSR005211-1"/>
    </source>
</evidence>
<dbReference type="PANTHER" id="PTHR10794">
    <property type="entry name" value="ABHYDROLASE DOMAIN-CONTAINING PROTEIN"/>
    <property type="match status" value="1"/>
</dbReference>
<dbReference type="Gene3D" id="3.40.50.1820">
    <property type="entry name" value="alpha/beta hydrolase"/>
    <property type="match status" value="1"/>
</dbReference>
<dbReference type="PIRSF" id="PIRSF005211">
    <property type="entry name" value="Ab_hydro_YheT"/>
    <property type="match status" value="1"/>
</dbReference>
<feature type="active site" description="Charge relay system" evidence="2">
    <location>
        <position position="281"/>
    </location>
</feature>
<sequence>MSLPRGADFQPPRLLRNGHVQTMLSSSSLRRLLLRPLARKVNGNSEDVRFTLSDGVRLTGAITRQKVRDKARGLAVVYHGWEGSIDSSYVLQTGASLLDAGWDVFRLNFRDHGDTHHLNVGLFHSCLIHEVVEATAEAVARFRNPGAPVALAGFSLGGNFALRVALRAPSANLPLAHTIAICPVIDPHAGLFSLETAPWMYEWYFMHKWRGSLKRKQKLYPQQDYFTNEDLRQGLRGLTRVQVERHTEFGTLDAYLDGYSVSGERLAELKVPTTILTAEDDPVIPVNEFRELTLPPEVELDIAPYGGHCSFIQNWKLRSFTDDYITARFNAAAERSERF</sequence>
<evidence type="ECO:0000256" key="1">
    <source>
        <dbReference type="ARBA" id="ARBA00010884"/>
    </source>
</evidence>
<dbReference type="SUPFAM" id="SSF53474">
    <property type="entry name" value="alpha/beta-Hydrolases"/>
    <property type="match status" value="1"/>
</dbReference>
<dbReference type="EMBL" id="JAAZQD010000006">
    <property type="protein sequence ID" value="NKZ40126.1"/>
    <property type="molecule type" value="Genomic_DNA"/>
</dbReference>
<keyword evidence="5" id="KW-1185">Reference proteome</keyword>
<dbReference type="Proteomes" id="UP000541636">
    <property type="component" value="Unassembled WGS sequence"/>
</dbReference>
<protein>
    <submittedName>
        <fullName evidence="4">Alpha/beta fold hydrolase</fullName>
    </submittedName>
</protein>
<keyword evidence="4" id="KW-0378">Hydrolase</keyword>
<dbReference type="GO" id="GO:0047372">
    <property type="term" value="F:monoacylglycerol lipase activity"/>
    <property type="evidence" value="ECO:0007669"/>
    <property type="project" value="TreeGrafter"/>
</dbReference>
<dbReference type="GO" id="GO:0034338">
    <property type="term" value="F:short-chain carboxylesterase activity"/>
    <property type="evidence" value="ECO:0007669"/>
    <property type="project" value="TreeGrafter"/>
</dbReference>
<evidence type="ECO:0000313" key="4">
    <source>
        <dbReference type="EMBL" id="NKZ40126.1"/>
    </source>
</evidence>
<comment type="similarity">
    <text evidence="1">Belongs to the AB hydrolase superfamily. AB hydrolase 4 family.</text>
</comment>
<dbReference type="InterPro" id="IPR029058">
    <property type="entry name" value="AB_hydrolase_fold"/>
</dbReference>
<accession>A0A846ZQ35</accession>
<comment type="caution">
    <text evidence="4">The sequence shown here is derived from an EMBL/GenBank/DDBJ whole genome shotgun (WGS) entry which is preliminary data.</text>
</comment>
<evidence type="ECO:0000313" key="5">
    <source>
        <dbReference type="Proteomes" id="UP000541636"/>
    </source>
</evidence>
<evidence type="ECO:0000259" key="3">
    <source>
        <dbReference type="Pfam" id="PF12146"/>
    </source>
</evidence>
<gene>
    <name evidence="4" type="ORF">HF690_14295</name>
</gene>
<feature type="active site" description="Charge relay system" evidence="2">
    <location>
        <position position="155"/>
    </location>
</feature>
<dbReference type="PANTHER" id="PTHR10794:SF63">
    <property type="entry name" value="ALPHA_BETA HYDROLASE 1, ISOFORM A"/>
    <property type="match status" value="1"/>
</dbReference>
<dbReference type="AlphaFoldDB" id="A0A846ZQ35"/>
<feature type="active site" description="Charge relay system" evidence="2">
    <location>
        <position position="308"/>
    </location>
</feature>
<organism evidence="4 5">
    <name type="scientific">Oleiagrimonas citrea</name>
    <dbReference type="NCBI Taxonomy" id="1665687"/>
    <lineage>
        <taxon>Bacteria</taxon>
        <taxon>Pseudomonadati</taxon>
        <taxon>Pseudomonadota</taxon>
        <taxon>Gammaproteobacteria</taxon>
        <taxon>Lysobacterales</taxon>
        <taxon>Rhodanobacteraceae</taxon>
        <taxon>Oleiagrimonas</taxon>
    </lineage>
</organism>
<feature type="domain" description="Serine aminopeptidase S33" evidence="3">
    <location>
        <begin position="70"/>
        <end position="291"/>
    </location>
</feature>
<proteinExistence type="inferred from homology"/>
<dbReference type="RefSeq" id="WP_168609918.1">
    <property type="nucleotide sequence ID" value="NZ_JAAZQD010000006.1"/>
</dbReference>
<dbReference type="InterPro" id="IPR012020">
    <property type="entry name" value="ABHD4"/>
</dbReference>
<dbReference type="InterPro" id="IPR022742">
    <property type="entry name" value="Hydrolase_4"/>
</dbReference>
<name>A0A846ZQ35_9GAMM</name>
<dbReference type="InterPro" id="IPR050960">
    <property type="entry name" value="AB_hydrolase_4_sf"/>
</dbReference>